<proteinExistence type="predicted"/>
<organism evidence="2 3">
    <name type="scientific">Novilysobacter selenitireducens</name>
    <dbReference type="NCBI Taxonomy" id="2872639"/>
    <lineage>
        <taxon>Bacteria</taxon>
        <taxon>Pseudomonadati</taxon>
        <taxon>Pseudomonadota</taxon>
        <taxon>Gammaproteobacteria</taxon>
        <taxon>Lysobacterales</taxon>
        <taxon>Lysobacteraceae</taxon>
        <taxon>Novilysobacter</taxon>
    </lineage>
</organism>
<gene>
    <name evidence="2" type="ORF">K6753_07295</name>
</gene>
<feature type="signal peptide" evidence="1">
    <location>
        <begin position="1"/>
        <end position="26"/>
    </location>
</feature>
<dbReference type="EMBL" id="JAINZW010000003">
    <property type="protein sequence ID" value="MBZ4039335.1"/>
    <property type="molecule type" value="Genomic_DNA"/>
</dbReference>
<evidence type="ECO:0000313" key="2">
    <source>
        <dbReference type="EMBL" id="MBZ4039335.1"/>
    </source>
</evidence>
<dbReference type="Proteomes" id="UP001430954">
    <property type="component" value="Unassembled WGS sequence"/>
</dbReference>
<comment type="caution">
    <text evidence="2">The sequence shown here is derived from an EMBL/GenBank/DDBJ whole genome shotgun (WGS) entry which is preliminary data.</text>
</comment>
<protein>
    <recommendedName>
        <fullName evidence="4">DUF4124 domain-containing protein</fullName>
    </recommendedName>
</protein>
<dbReference type="RefSeq" id="WP_223675774.1">
    <property type="nucleotide sequence ID" value="NZ_JAINZW010000003.1"/>
</dbReference>
<name>A0ABS7T634_9GAMM</name>
<evidence type="ECO:0000313" key="3">
    <source>
        <dbReference type="Proteomes" id="UP001430954"/>
    </source>
</evidence>
<feature type="chain" id="PRO_5046426563" description="DUF4124 domain-containing protein" evidence="1">
    <location>
        <begin position="27"/>
        <end position="212"/>
    </location>
</feature>
<accession>A0ABS7T634</accession>
<evidence type="ECO:0008006" key="4">
    <source>
        <dbReference type="Google" id="ProtNLM"/>
    </source>
</evidence>
<reference evidence="2 3" key="1">
    <citation type="submission" date="2021-09" db="EMBL/GenBank/DDBJ databases">
        <title>Lysobacter sp. 13A isolated from the river sediment.</title>
        <authorList>
            <person name="Liu H."/>
            <person name="Li S."/>
            <person name="Mao S."/>
        </authorList>
    </citation>
    <scope>NUCLEOTIDE SEQUENCE [LARGE SCALE GENOMIC DNA]</scope>
    <source>
        <strain evidence="2 3">13A</strain>
    </source>
</reference>
<keyword evidence="1" id="KW-0732">Signal</keyword>
<evidence type="ECO:0000256" key="1">
    <source>
        <dbReference type="SAM" id="SignalP"/>
    </source>
</evidence>
<keyword evidence="3" id="KW-1185">Reference proteome</keyword>
<sequence length="212" mass="21908">MNTRSVLASALVLSLAALPVAPAVNAAANGIQRCQAPDGTTVYTDKPCGMFGAQPTPMSGELLTRLAREDVASGGDSAVYADTSIATASAVGRRSPASGCARSATQLSMDLQGALALGDVNRVAESYHWTGMSNAQGQATMERLDRLTSQPLVHAQYFNAQIGGFGSYADASAPLSSSGAAGIMQLSFGPGASRTVVDFDVHQHQGCYFVRF</sequence>